<evidence type="ECO:0000313" key="2">
    <source>
        <dbReference type="Proteomes" id="UP000827872"/>
    </source>
</evidence>
<evidence type="ECO:0000313" key="1">
    <source>
        <dbReference type="EMBL" id="KAH8001010.1"/>
    </source>
</evidence>
<gene>
    <name evidence="1" type="ORF">K3G42_030327</name>
</gene>
<keyword evidence="2" id="KW-1185">Reference proteome</keyword>
<reference evidence="1" key="1">
    <citation type="submission" date="2021-08" db="EMBL/GenBank/DDBJ databases">
        <title>The first chromosome-level gecko genome reveals the dynamic sex chromosomes of Neotropical dwarf geckos (Sphaerodactylidae: Sphaerodactylus).</title>
        <authorList>
            <person name="Pinto B.J."/>
            <person name="Keating S.E."/>
            <person name="Gamble T."/>
        </authorList>
    </citation>
    <scope>NUCLEOTIDE SEQUENCE</scope>
    <source>
        <strain evidence="1">TG3544</strain>
    </source>
</reference>
<organism evidence="1 2">
    <name type="scientific">Sphaerodactylus townsendi</name>
    <dbReference type="NCBI Taxonomy" id="933632"/>
    <lineage>
        <taxon>Eukaryota</taxon>
        <taxon>Metazoa</taxon>
        <taxon>Chordata</taxon>
        <taxon>Craniata</taxon>
        <taxon>Vertebrata</taxon>
        <taxon>Euteleostomi</taxon>
        <taxon>Lepidosauria</taxon>
        <taxon>Squamata</taxon>
        <taxon>Bifurcata</taxon>
        <taxon>Gekkota</taxon>
        <taxon>Sphaerodactylidae</taxon>
        <taxon>Sphaerodactylus</taxon>
    </lineage>
</organism>
<protein>
    <submittedName>
        <fullName evidence="1">Uncharacterized protein</fullName>
    </submittedName>
</protein>
<dbReference type="Proteomes" id="UP000827872">
    <property type="component" value="Linkage Group LG05"/>
</dbReference>
<dbReference type="EMBL" id="CM037618">
    <property type="protein sequence ID" value="KAH8001010.1"/>
    <property type="molecule type" value="Genomic_DNA"/>
</dbReference>
<comment type="caution">
    <text evidence="1">The sequence shown here is derived from an EMBL/GenBank/DDBJ whole genome shotgun (WGS) entry which is preliminary data.</text>
</comment>
<accession>A0ACB8F8E2</accession>
<proteinExistence type="predicted"/>
<name>A0ACB8F8E2_9SAUR</name>
<sequence>MFLKKVAFLVQLLAEACLGLEVLWTTQLGQCLEVSLGMVVYLAKLAFLGRRVRSVACLDLEVFWTTQLGLCLEISLEMVVYLAKLAFLVRRVRSVACLSLEVSWATQLGLCLEVSLEMVVYLAKLAFLVRRVRSVVCLSLEVSWATQLGLCLEVSLEVVVYLARLAFLVRRVRSVVCLDLEVFWTTQLGLSLEVSLEMVVYLAKLAFLKGLVGGTLLGKDGLLGGTLQGVLGGNLLGLEDLLKGSGNSKEPFSWWNAMNLEIVRGSWKVASGTDLILSLQGRVVLNFPGSLRFLSGSYVEINITAHLAMVQDKPGDLRLVLKNCADLARAFTIQLRKSLLTNLISGGINAAIRTVLPTMICPIFQVWFSLVNQQLHILNDYVFFGLLGKIHAVLSSMPVATGQFSEIDLKDKPFPGAFIQWLLKYAGPVTSQKPS</sequence>